<name>A0A953IC80_SYMTR</name>
<dbReference type="Pfam" id="PF05133">
    <property type="entry name" value="SPP1_portal"/>
    <property type="match status" value="1"/>
</dbReference>
<comment type="caution">
    <text evidence="1">The sequence shown here is derived from an EMBL/GenBank/DDBJ whole genome shotgun (WGS) entry which is preliminary data.</text>
</comment>
<accession>A0A953IC80</accession>
<dbReference type="InterPro" id="IPR021145">
    <property type="entry name" value="Portal_protein_SPP1_Gp6-like"/>
</dbReference>
<evidence type="ECO:0000313" key="2">
    <source>
        <dbReference type="Proteomes" id="UP000732377"/>
    </source>
</evidence>
<dbReference type="Proteomes" id="UP000732377">
    <property type="component" value="Unassembled WGS sequence"/>
</dbReference>
<reference evidence="1" key="1">
    <citation type="submission" date="2017-11" db="EMBL/GenBank/DDBJ databases">
        <title>Three new genomes from thermophilic consortium.</title>
        <authorList>
            <person name="Quaggio R."/>
            <person name="Amgarten D."/>
            <person name="Setubal J.C."/>
        </authorList>
    </citation>
    <scope>NUCLEOTIDE SEQUENCE</scope>
    <source>
        <strain evidence="1">ZCTH01-B2</strain>
    </source>
</reference>
<dbReference type="RefSeq" id="WP_273381741.1">
    <property type="nucleotide sequence ID" value="NZ_PIUK01000438.1"/>
</dbReference>
<feature type="non-terminal residue" evidence="1">
    <location>
        <position position="1"/>
    </location>
</feature>
<organism evidence="1 2">
    <name type="scientific">Symbiobacterium thermophilum</name>
    <dbReference type="NCBI Taxonomy" id="2734"/>
    <lineage>
        <taxon>Bacteria</taxon>
        <taxon>Bacillati</taxon>
        <taxon>Bacillota</taxon>
        <taxon>Clostridia</taxon>
        <taxon>Eubacteriales</taxon>
        <taxon>Symbiobacteriaceae</taxon>
        <taxon>Symbiobacterium</taxon>
    </lineage>
</organism>
<protein>
    <submittedName>
        <fullName evidence="1">Phage portal protein</fullName>
    </submittedName>
</protein>
<dbReference type="AlphaFoldDB" id="A0A953IC80"/>
<gene>
    <name evidence="1" type="ORF">CWE10_19495</name>
</gene>
<dbReference type="EMBL" id="PIUK01000438">
    <property type="protein sequence ID" value="MBY6278308.1"/>
    <property type="molecule type" value="Genomic_DNA"/>
</dbReference>
<sequence length="147" mass="16969">QTLYKTLLQALLDVSQTPAVSLNKTDISNLSEVSIKLLFQLAEIKASINEEYMREGIEERFERIRRLLEYKGVTFTDDEFESLGLVFQYALPSSDKEIIENMKALREIGGLSLQTMLEQNPYVHDVQQEMMRLKEENNTIYSGVDNN</sequence>
<evidence type="ECO:0000313" key="1">
    <source>
        <dbReference type="EMBL" id="MBY6278308.1"/>
    </source>
</evidence>
<proteinExistence type="predicted"/>